<dbReference type="GO" id="GO:0035438">
    <property type="term" value="F:cyclic-di-GMP binding"/>
    <property type="evidence" value="ECO:0007669"/>
    <property type="project" value="InterPro"/>
</dbReference>
<dbReference type="Pfam" id="PF07238">
    <property type="entry name" value="PilZ"/>
    <property type="match status" value="1"/>
</dbReference>
<evidence type="ECO:0000313" key="2">
    <source>
        <dbReference type="EMBL" id="MBH0231186.1"/>
    </source>
</evidence>
<protein>
    <submittedName>
        <fullName evidence="2">PilZ domain-containing protein</fullName>
    </submittedName>
</protein>
<reference evidence="2 3" key="1">
    <citation type="journal article" date="2005" name="Int. J. Syst. Evol. Microbiol.">
        <title>Halobacillus yeomjeoni sp. nov., isolated from a marine solar saltern in Korea.</title>
        <authorList>
            <person name="Yoon J.H."/>
            <person name="Kang S.J."/>
            <person name="Lee C.H."/>
            <person name="Oh H.W."/>
            <person name="Oh T.K."/>
        </authorList>
    </citation>
    <scope>NUCLEOTIDE SEQUENCE [LARGE SCALE GENOMIC DNA]</scope>
    <source>
        <strain evidence="2 3">KCTC 3957</strain>
    </source>
</reference>
<proteinExistence type="predicted"/>
<evidence type="ECO:0000259" key="1">
    <source>
        <dbReference type="Pfam" id="PF07238"/>
    </source>
</evidence>
<organism evidence="2 3">
    <name type="scientific">Halobacillus yeomjeoni</name>
    <dbReference type="NCBI Taxonomy" id="311194"/>
    <lineage>
        <taxon>Bacteria</taxon>
        <taxon>Bacillati</taxon>
        <taxon>Bacillota</taxon>
        <taxon>Bacilli</taxon>
        <taxon>Bacillales</taxon>
        <taxon>Bacillaceae</taxon>
        <taxon>Halobacillus</taxon>
    </lineage>
</organism>
<dbReference type="AlphaFoldDB" id="A0A931HXE9"/>
<dbReference type="Gene3D" id="2.40.10.220">
    <property type="entry name" value="predicted glycosyltransferase like domains"/>
    <property type="match status" value="1"/>
</dbReference>
<comment type="caution">
    <text evidence="2">The sequence shown here is derived from an EMBL/GenBank/DDBJ whole genome shotgun (WGS) entry which is preliminary data.</text>
</comment>
<gene>
    <name evidence="2" type="ORF">H0267_13245</name>
</gene>
<name>A0A931HXE9_9BACI</name>
<dbReference type="SUPFAM" id="SSF141371">
    <property type="entry name" value="PilZ domain-like"/>
    <property type="match status" value="1"/>
</dbReference>
<accession>A0A931HXE9</accession>
<dbReference type="InterPro" id="IPR009875">
    <property type="entry name" value="PilZ_domain"/>
</dbReference>
<dbReference type="RefSeq" id="WP_197317828.1">
    <property type="nucleotide sequence ID" value="NZ_JADZSC010000003.1"/>
</dbReference>
<feature type="domain" description="PilZ" evidence="1">
    <location>
        <begin position="37"/>
        <end position="110"/>
    </location>
</feature>
<evidence type="ECO:0000313" key="3">
    <source>
        <dbReference type="Proteomes" id="UP000614490"/>
    </source>
</evidence>
<dbReference type="EMBL" id="JADZSC010000003">
    <property type="protein sequence ID" value="MBH0231186.1"/>
    <property type="molecule type" value="Genomic_DNA"/>
</dbReference>
<dbReference type="Proteomes" id="UP000614490">
    <property type="component" value="Unassembled WGS sequence"/>
</dbReference>
<sequence length="118" mass="13535">MRYRRQETLRYTFGDPRPANFKITKIDSRTVSTSMGKAEVLDISPGGMKLSTEVNVPLTMKVQLLVQTTIADIPLTFTADVMWSKEVDGFYHYGLQFIEDQGETVIHALKKYRKQESE</sequence>
<keyword evidence="3" id="KW-1185">Reference proteome</keyword>